<dbReference type="GO" id="GO:0016747">
    <property type="term" value="F:acyltransferase activity, transferring groups other than amino-acyl groups"/>
    <property type="evidence" value="ECO:0007669"/>
    <property type="project" value="InterPro"/>
</dbReference>
<dbReference type="EMBL" id="GL871063">
    <property type="protein sequence ID" value="EGC35327.1"/>
    <property type="molecule type" value="Genomic_DNA"/>
</dbReference>
<dbReference type="InterPro" id="IPR016181">
    <property type="entry name" value="Acyl_CoA_acyltransferase"/>
</dbReference>
<evidence type="ECO:0000313" key="3">
    <source>
        <dbReference type="Proteomes" id="UP000001064"/>
    </source>
</evidence>
<dbReference type="OrthoDB" id="61870at2759"/>
<dbReference type="PANTHER" id="PTHR31143">
    <property type="match status" value="1"/>
</dbReference>
<accession>F0ZL43</accession>
<protein>
    <recommendedName>
        <fullName evidence="1">N-acetyltransferase domain-containing protein</fullName>
    </recommendedName>
</protein>
<dbReference type="RefSeq" id="XP_003288134.1">
    <property type="nucleotide sequence ID" value="XM_003288086.1"/>
</dbReference>
<dbReference type="InParanoid" id="F0ZL43"/>
<dbReference type="Proteomes" id="UP000001064">
    <property type="component" value="Unassembled WGS sequence"/>
</dbReference>
<evidence type="ECO:0000313" key="2">
    <source>
        <dbReference type="EMBL" id="EGC35327.1"/>
    </source>
</evidence>
<dbReference type="InterPro" id="IPR027365">
    <property type="entry name" value="GNAT_acetyltra_YdfB-like"/>
</dbReference>
<organism evidence="2 3">
    <name type="scientific">Dictyostelium purpureum</name>
    <name type="common">Slime mold</name>
    <dbReference type="NCBI Taxonomy" id="5786"/>
    <lineage>
        <taxon>Eukaryota</taxon>
        <taxon>Amoebozoa</taxon>
        <taxon>Evosea</taxon>
        <taxon>Eumycetozoa</taxon>
        <taxon>Dictyostelia</taxon>
        <taxon>Dictyosteliales</taxon>
        <taxon>Dictyosteliaceae</taxon>
        <taxon>Dictyostelium</taxon>
    </lineage>
</organism>
<dbReference type="GeneID" id="10501551"/>
<feature type="domain" description="N-acetyltransferase" evidence="1">
    <location>
        <begin position="180"/>
        <end position="314"/>
    </location>
</feature>
<keyword evidence="3" id="KW-1185">Reference proteome</keyword>
<dbReference type="FunCoup" id="F0ZL43">
    <property type="interactions" value="2"/>
</dbReference>
<dbReference type="VEuPathDB" id="AmoebaDB:DICPUDRAFT_33583"/>
<dbReference type="STRING" id="5786.F0ZL43"/>
<dbReference type="Gene3D" id="3.40.630.30">
    <property type="match status" value="1"/>
</dbReference>
<dbReference type="PANTHER" id="PTHR31143:SF2">
    <property type="entry name" value="FR47-LIKE DOMAIN-CONTAINING PROTEIN-RELATED"/>
    <property type="match status" value="1"/>
</dbReference>
<dbReference type="InterPro" id="IPR000182">
    <property type="entry name" value="GNAT_dom"/>
</dbReference>
<dbReference type="PROSITE" id="PS51186">
    <property type="entry name" value="GNAT"/>
    <property type="match status" value="1"/>
</dbReference>
<dbReference type="OMA" id="WELASWI"/>
<gene>
    <name evidence="2" type="ORF">DICPUDRAFT_33583</name>
</gene>
<name>F0ZL43_DICPU</name>
<reference evidence="3" key="1">
    <citation type="journal article" date="2011" name="Genome Biol.">
        <title>Comparative genomics of the social amoebae Dictyostelium discoideum and Dictyostelium purpureum.</title>
        <authorList>
            <consortium name="US DOE Joint Genome Institute (JGI-PGF)"/>
            <person name="Sucgang R."/>
            <person name="Kuo A."/>
            <person name="Tian X."/>
            <person name="Salerno W."/>
            <person name="Parikh A."/>
            <person name="Feasley C.L."/>
            <person name="Dalin E."/>
            <person name="Tu H."/>
            <person name="Huang E."/>
            <person name="Barry K."/>
            <person name="Lindquist E."/>
            <person name="Shapiro H."/>
            <person name="Bruce D."/>
            <person name="Schmutz J."/>
            <person name="Salamov A."/>
            <person name="Fey P."/>
            <person name="Gaudet P."/>
            <person name="Anjard C."/>
            <person name="Babu M.M."/>
            <person name="Basu S."/>
            <person name="Bushmanova Y."/>
            <person name="van der Wel H."/>
            <person name="Katoh-Kurasawa M."/>
            <person name="Dinh C."/>
            <person name="Coutinho P.M."/>
            <person name="Saito T."/>
            <person name="Elias M."/>
            <person name="Schaap P."/>
            <person name="Kay R.R."/>
            <person name="Henrissat B."/>
            <person name="Eichinger L."/>
            <person name="Rivero F."/>
            <person name="Putnam N.H."/>
            <person name="West C.M."/>
            <person name="Loomis W.F."/>
            <person name="Chisholm R.L."/>
            <person name="Shaulsky G."/>
            <person name="Strassmann J.E."/>
            <person name="Queller D.C."/>
            <person name="Kuspa A."/>
            <person name="Grigoriev I.V."/>
        </authorList>
    </citation>
    <scope>NUCLEOTIDE SEQUENCE [LARGE SCALE GENOMIC DNA]</scope>
    <source>
        <strain evidence="3">QSDP1</strain>
    </source>
</reference>
<dbReference type="KEGG" id="dpp:DICPUDRAFT_33583"/>
<sequence length="314" mass="36453">MSPQPQYLLNPIDYTQATQLLIILKNKGFHHLFRYENQVQCQNTLNLVDNEADPSIVLLIDIYRGQFNIYPLNSQVLTEFLDKIDWENGFLTPYKNHPNINWEEIYNRVGINRVGIDRHFKKTERVVFAGLLKENESYCIESLRKYFDQVRIDDEIFDSLVLPITNVQETINELKKNLDGNESLLTIEDAEKVSKYHLWKYKSDESINFLRLACSSNISGAYRVKNENGEWELASWIIHYTDGSIGSLYTDDKYRGKGYAKKVSSFIIIKMLENGYTQPYCYINIDNAASQKAMRGLGFQPATLTKWVIASKTN</sequence>
<dbReference type="eggNOG" id="ENOG502RESR">
    <property type="taxonomic scope" value="Eukaryota"/>
</dbReference>
<evidence type="ECO:0000259" key="1">
    <source>
        <dbReference type="PROSITE" id="PS51186"/>
    </source>
</evidence>
<proteinExistence type="predicted"/>
<dbReference type="InterPro" id="IPR013653">
    <property type="entry name" value="GCN5-like_dom"/>
</dbReference>
<dbReference type="AlphaFoldDB" id="F0ZL43"/>
<dbReference type="SUPFAM" id="SSF55729">
    <property type="entry name" value="Acyl-CoA N-acyltransferases (Nat)"/>
    <property type="match status" value="1"/>
</dbReference>
<dbReference type="Pfam" id="PF08445">
    <property type="entry name" value="FR47"/>
    <property type="match status" value="1"/>
</dbReference>